<evidence type="ECO:0000256" key="1">
    <source>
        <dbReference type="ARBA" id="ARBA00004236"/>
    </source>
</evidence>
<feature type="transmembrane region" description="Helical" evidence="8">
    <location>
        <begin position="298"/>
        <end position="316"/>
    </location>
</feature>
<reference evidence="10" key="1">
    <citation type="journal article" date="2014" name="Int. J. Syst. Evol. Microbiol.">
        <title>Complete genome sequence of Corynebacterium casei LMG S-19264T (=DSM 44701T), isolated from a smear-ripened cheese.</title>
        <authorList>
            <consortium name="US DOE Joint Genome Institute (JGI-PGF)"/>
            <person name="Walter F."/>
            <person name="Albersmeier A."/>
            <person name="Kalinowski J."/>
            <person name="Ruckert C."/>
        </authorList>
    </citation>
    <scope>NUCLEOTIDE SEQUENCE</scope>
    <source>
        <strain evidence="10">CGMCC 1.12751</strain>
    </source>
</reference>
<comment type="caution">
    <text evidence="10">The sequence shown here is derived from an EMBL/GenBank/DDBJ whole genome shotgun (WGS) entry which is preliminary data.</text>
</comment>
<evidence type="ECO:0000259" key="9">
    <source>
        <dbReference type="Pfam" id="PF18967"/>
    </source>
</evidence>
<dbReference type="RefSeq" id="WP_188463513.1">
    <property type="nucleotide sequence ID" value="NZ_BMFQ01000002.1"/>
</dbReference>
<keyword evidence="7 8" id="KW-0472">Membrane</keyword>
<dbReference type="EMBL" id="BMFQ01000002">
    <property type="protein sequence ID" value="GGG44664.1"/>
    <property type="molecule type" value="Genomic_DNA"/>
</dbReference>
<organism evidence="10 11">
    <name type="scientific">Bizionia arctica</name>
    <dbReference type="NCBI Taxonomy" id="1495645"/>
    <lineage>
        <taxon>Bacteria</taxon>
        <taxon>Pseudomonadati</taxon>
        <taxon>Bacteroidota</taxon>
        <taxon>Flavobacteriia</taxon>
        <taxon>Flavobacteriales</taxon>
        <taxon>Flavobacteriaceae</taxon>
        <taxon>Bizionia</taxon>
    </lineage>
</organism>
<keyword evidence="4" id="KW-0547">Nucleotide-binding</keyword>
<keyword evidence="6" id="KW-0051">Antiviral defense</keyword>
<comment type="subcellular location">
    <subcellularLocation>
        <location evidence="1">Cell membrane</location>
    </subcellularLocation>
</comment>
<dbReference type="AlphaFoldDB" id="A0A917GGC6"/>
<evidence type="ECO:0000313" key="10">
    <source>
        <dbReference type="EMBL" id="GGG44664.1"/>
    </source>
</evidence>
<keyword evidence="3 8" id="KW-0812">Transmembrane</keyword>
<proteinExistence type="predicted"/>
<protein>
    <recommendedName>
        <fullName evidence="9">Pycsar effector protein domain-containing protein</fullName>
    </recommendedName>
</protein>
<dbReference type="Proteomes" id="UP000625976">
    <property type="component" value="Unassembled WGS sequence"/>
</dbReference>
<gene>
    <name evidence="10" type="ORF">GCM10010976_15330</name>
</gene>
<feature type="transmembrane region" description="Helical" evidence="8">
    <location>
        <begin position="389"/>
        <end position="408"/>
    </location>
</feature>
<evidence type="ECO:0000256" key="5">
    <source>
        <dbReference type="ARBA" id="ARBA00022989"/>
    </source>
</evidence>
<accession>A0A917GGC6</accession>
<dbReference type="Pfam" id="PF18967">
    <property type="entry name" value="PycTM"/>
    <property type="match status" value="1"/>
</dbReference>
<dbReference type="GO" id="GO:0005886">
    <property type="term" value="C:plasma membrane"/>
    <property type="evidence" value="ECO:0007669"/>
    <property type="project" value="UniProtKB-SubCell"/>
</dbReference>
<evidence type="ECO:0000256" key="8">
    <source>
        <dbReference type="SAM" id="Phobius"/>
    </source>
</evidence>
<evidence type="ECO:0000313" key="11">
    <source>
        <dbReference type="Proteomes" id="UP000625976"/>
    </source>
</evidence>
<keyword evidence="5 8" id="KW-1133">Transmembrane helix</keyword>
<name>A0A917GGC6_9FLAO</name>
<reference evidence="10" key="2">
    <citation type="submission" date="2020-09" db="EMBL/GenBank/DDBJ databases">
        <authorList>
            <person name="Sun Q."/>
            <person name="Zhou Y."/>
        </authorList>
    </citation>
    <scope>NUCLEOTIDE SEQUENCE</scope>
    <source>
        <strain evidence="10">CGMCC 1.12751</strain>
    </source>
</reference>
<evidence type="ECO:0000256" key="3">
    <source>
        <dbReference type="ARBA" id="ARBA00022692"/>
    </source>
</evidence>
<evidence type="ECO:0000256" key="7">
    <source>
        <dbReference type="ARBA" id="ARBA00023136"/>
    </source>
</evidence>
<evidence type="ECO:0000256" key="4">
    <source>
        <dbReference type="ARBA" id="ARBA00022741"/>
    </source>
</evidence>
<feature type="domain" description="Pycsar effector protein" evidence="9">
    <location>
        <begin position="247"/>
        <end position="407"/>
    </location>
</feature>
<dbReference type="GO" id="GO:0000166">
    <property type="term" value="F:nucleotide binding"/>
    <property type="evidence" value="ECO:0007669"/>
    <property type="project" value="UniProtKB-KW"/>
</dbReference>
<keyword evidence="11" id="KW-1185">Reference proteome</keyword>
<sequence length="411" mass="48157">MEQNYTLSNTLKEVREYTFQILDKYSNLNVYTNINLLYRIEKNIKTILLEVDYQNIDFDALFLANYIQVIEQVENKSKQLEFGQKSQYLDVVAEQLHAKFNFSKELIERAKNIAVESYPKHEAELVESKILSDAFVMDFACNQGRSRLKSLYEQMILNDYNLSKTNWYDILIPFLETHKTYTNYGQREVQPLIDKLITDLKKERKEIEKNKVLLVQKELKISDEEIKKLKKGLSKIKDRDDRGIQTLFRNTSKNHYKLNQMVDGKARIMITVNAIILSLVIGNVIGKFAEGFPNNIPAIIISIANIVSITFAIISITPNRTQGNFTEEEIRGKKGNLLYFGNFYNMHYRDFEWAFLQMLQDKDYLYSSMIKDFYYQGQVLHKKNRAIRVSLYAFLFGLAATIFAHLMITCF</sequence>
<feature type="transmembrane region" description="Helical" evidence="8">
    <location>
        <begin position="266"/>
        <end position="286"/>
    </location>
</feature>
<dbReference type="InterPro" id="IPR043760">
    <property type="entry name" value="PycTM_dom"/>
</dbReference>
<evidence type="ECO:0000256" key="2">
    <source>
        <dbReference type="ARBA" id="ARBA00022475"/>
    </source>
</evidence>
<evidence type="ECO:0000256" key="6">
    <source>
        <dbReference type="ARBA" id="ARBA00023118"/>
    </source>
</evidence>
<keyword evidence="2" id="KW-1003">Cell membrane</keyword>
<dbReference type="GO" id="GO:0051607">
    <property type="term" value="P:defense response to virus"/>
    <property type="evidence" value="ECO:0007669"/>
    <property type="project" value="UniProtKB-KW"/>
</dbReference>